<dbReference type="PROSITE" id="PS51257">
    <property type="entry name" value="PROKAR_LIPOPROTEIN"/>
    <property type="match status" value="1"/>
</dbReference>
<proteinExistence type="predicted"/>
<feature type="signal peptide" evidence="1">
    <location>
        <begin position="1"/>
        <end position="27"/>
    </location>
</feature>
<accession>A0A5B1MAR7</accession>
<sequence length="419" mass="45232">MSTGADRSRSRIVPALLLAALLAGVLAACGDDSPAPSSDPEAEVVAGIERTLRQRARALVAHDEAGFDRTIRARDPEFVAEQTTYFDNLGQLPLEMLRFDLAADTVERDGKAYWAEITVRLQLQGYDATPVVTRDRWRFAPTRNERRYLLTSTTDTAWEKKTSGAQPQPWDLGEVEVREGPGVLGIFDATTVATAEAVVASVSEGRFQVKAVLPGDIGDPGGVVVYTLADPTYVESLDSLPVSDPDRLDAVTLPVPRNAADAGGPVASYRILLGPHVLDEDGEVLDRLVRHELTHVALGDHARGVPMWLTEGLAEYVSVRPIAPAERRLQTEALNLVASGVDDLPADEAFGGEDAEGWYALSWWVCEYIAATYGEPALWELLDGLANGADQDEVIGDQLGVSTADLLQGGADLMRRTYG</sequence>
<dbReference type="EMBL" id="VUJW01000001">
    <property type="protein sequence ID" value="KAA1429099.1"/>
    <property type="molecule type" value="Genomic_DNA"/>
</dbReference>
<reference evidence="2 3" key="1">
    <citation type="submission" date="2019-09" db="EMBL/GenBank/DDBJ databases">
        <title>Nocardioides panacisoli sp. nov., isolated from the soil of a ginseng field.</title>
        <authorList>
            <person name="Cho C."/>
        </authorList>
    </citation>
    <scope>NUCLEOTIDE SEQUENCE [LARGE SCALE GENOMIC DNA]</scope>
    <source>
        <strain evidence="2 3">BN140041</strain>
    </source>
</reference>
<dbReference type="RefSeq" id="WP_149748721.1">
    <property type="nucleotide sequence ID" value="NZ_VUJW01000001.1"/>
</dbReference>
<dbReference type="AlphaFoldDB" id="A0A5B1MAR7"/>
<keyword evidence="1" id="KW-0732">Signal</keyword>
<name>A0A5B1MAR7_9ACTN</name>
<feature type="chain" id="PRO_5038992830" description="Peptidase MA-like domain-containing protein" evidence="1">
    <location>
        <begin position="28"/>
        <end position="419"/>
    </location>
</feature>
<gene>
    <name evidence="2" type="ORF">F0U47_02545</name>
</gene>
<comment type="caution">
    <text evidence="2">The sequence shown here is derived from an EMBL/GenBank/DDBJ whole genome shotgun (WGS) entry which is preliminary data.</text>
</comment>
<reference evidence="2 3" key="2">
    <citation type="submission" date="2019-09" db="EMBL/GenBank/DDBJ databases">
        <authorList>
            <person name="Jin C."/>
        </authorList>
    </citation>
    <scope>NUCLEOTIDE SEQUENCE [LARGE SCALE GENOMIC DNA]</scope>
    <source>
        <strain evidence="2 3">BN140041</strain>
    </source>
</reference>
<dbReference type="Proteomes" id="UP000324351">
    <property type="component" value="Unassembled WGS sequence"/>
</dbReference>
<protein>
    <recommendedName>
        <fullName evidence="4">Peptidase MA-like domain-containing protein</fullName>
    </recommendedName>
</protein>
<organism evidence="2 3">
    <name type="scientific">Nocardioides antri</name>
    <dbReference type="NCBI Taxonomy" id="2607659"/>
    <lineage>
        <taxon>Bacteria</taxon>
        <taxon>Bacillati</taxon>
        <taxon>Actinomycetota</taxon>
        <taxon>Actinomycetes</taxon>
        <taxon>Propionibacteriales</taxon>
        <taxon>Nocardioidaceae</taxon>
        <taxon>Nocardioides</taxon>
    </lineage>
</organism>
<evidence type="ECO:0000256" key="1">
    <source>
        <dbReference type="SAM" id="SignalP"/>
    </source>
</evidence>
<evidence type="ECO:0000313" key="3">
    <source>
        <dbReference type="Proteomes" id="UP000324351"/>
    </source>
</evidence>
<keyword evidence="3" id="KW-1185">Reference proteome</keyword>
<evidence type="ECO:0008006" key="4">
    <source>
        <dbReference type="Google" id="ProtNLM"/>
    </source>
</evidence>
<evidence type="ECO:0000313" key="2">
    <source>
        <dbReference type="EMBL" id="KAA1429099.1"/>
    </source>
</evidence>